<keyword evidence="1" id="KW-0812">Transmembrane</keyword>
<dbReference type="Proteomes" id="UP001500575">
    <property type="component" value="Unassembled WGS sequence"/>
</dbReference>
<evidence type="ECO:0000256" key="1">
    <source>
        <dbReference type="SAM" id="Phobius"/>
    </source>
</evidence>
<proteinExistence type="predicted"/>
<evidence type="ECO:0008006" key="4">
    <source>
        <dbReference type="Google" id="ProtNLM"/>
    </source>
</evidence>
<sequence length="51" mass="5021">MGGDVLWGQWPVYVAAEPLAGVAAAVLFGIIAHTAQDVAATASVAAAPSEV</sequence>
<comment type="caution">
    <text evidence="2">The sequence shown here is derived from an EMBL/GenBank/DDBJ whole genome shotgun (WGS) entry which is preliminary data.</text>
</comment>
<evidence type="ECO:0000313" key="2">
    <source>
        <dbReference type="EMBL" id="GAA2130821.1"/>
    </source>
</evidence>
<keyword evidence="1" id="KW-1133">Transmembrane helix</keyword>
<protein>
    <recommendedName>
        <fullName evidence="4">Aquaporin Z</fullName>
    </recommendedName>
</protein>
<evidence type="ECO:0000313" key="3">
    <source>
        <dbReference type="Proteomes" id="UP001500575"/>
    </source>
</evidence>
<feature type="transmembrane region" description="Helical" evidence="1">
    <location>
        <begin position="12"/>
        <end position="32"/>
    </location>
</feature>
<keyword evidence="1" id="KW-0472">Membrane</keyword>
<dbReference type="EMBL" id="BAAAQQ010000013">
    <property type="protein sequence ID" value="GAA2130821.1"/>
    <property type="molecule type" value="Genomic_DNA"/>
</dbReference>
<gene>
    <name evidence="2" type="ORF">GCM10009843_33710</name>
</gene>
<reference evidence="3" key="1">
    <citation type="journal article" date="2019" name="Int. J. Syst. Evol. Microbiol.">
        <title>The Global Catalogue of Microorganisms (GCM) 10K type strain sequencing project: providing services to taxonomists for standard genome sequencing and annotation.</title>
        <authorList>
            <consortium name="The Broad Institute Genomics Platform"/>
            <consortium name="The Broad Institute Genome Sequencing Center for Infectious Disease"/>
            <person name="Wu L."/>
            <person name="Ma J."/>
        </authorList>
    </citation>
    <scope>NUCLEOTIDE SEQUENCE [LARGE SCALE GENOMIC DNA]</scope>
    <source>
        <strain evidence="3">JCM 16021</strain>
    </source>
</reference>
<organism evidence="2 3">
    <name type="scientific">Nocardioides bigeumensis</name>
    <dbReference type="NCBI Taxonomy" id="433657"/>
    <lineage>
        <taxon>Bacteria</taxon>
        <taxon>Bacillati</taxon>
        <taxon>Actinomycetota</taxon>
        <taxon>Actinomycetes</taxon>
        <taxon>Propionibacteriales</taxon>
        <taxon>Nocardioidaceae</taxon>
        <taxon>Nocardioides</taxon>
    </lineage>
</organism>
<keyword evidence="3" id="KW-1185">Reference proteome</keyword>
<name>A0ABP5KDP9_9ACTN</name>
<accession>A0ABP5KDP9</accession>